<dbReference type="Proteomes" id="UP000236316">
    <property type="component" value="Segment"/>
</dbReference>
<gene>
    <name evidence="1" type="ORF">ORPV_555</name>
</gene>
<dbReference type="KEGG" id="vg:35382356"/>
<dbReference type="RefSeq" id="YP_009448761.1">
    <property type="nucleotide sequence ID" value="NC_036594.1"/>
</dbReference>
<reference evidence="1" key="1">
    <citation type="submission" date="2017-08" db="EMBL/GenBank/DDBJ databases">
        <authorList>
            <consortium name="Urmite Genomes"/>
        </authorList>
    </citation>
    <scope>NUCLEOTIDE SEQUENCE [LARGE SCALE GENOMIC DNA]</scope>
    <source>
        <strain evidence="1">IHUMI-LCC2</strain>
    </source>
</reference>
<evidence type="ECO:0000313" key="2">
    <source>
        <dbReference type="Proteomes" id="UP000236316"/>
    </source>
</evidence>
<evidence type="ECO:0000313" key="1">
    <source>
        <dbReference type="EMBL" id="SNW62459.1"/>
    </source>
</evidence>
<accession>A0A2I2L4S2</accession>
<name>A0A2I2L4S2_9VIRU</name>
<protein>
    <submittedName>
        <fullName evidence="1">Uncharacterized protein</fullName>
    </submittedName>
</protein>
<keyword evidence="2" id="KW-1185">Reference proteome</keyword>
<dbReference type="GeneID" id="35382356"/>
<proteinExistence type="predicted"/>
<sequence length="95" mass="11217">MVFEGDYNLEFDADDYNIDDIIMLIMEEVQDSIEDDRYGTFTYEISQPGRNKVVTHVELPRDNDHYDLIQDHLVATLGNLINDNLRVRLQYSVQY</sequence>
<organism evidence="1">
    <name type="scientific">Orpheovirus IHUMI-LCC2</name>
    <dbReference type="NCBI Taxonomy" id="2023057"/>
    <lineage>
        <taxon>Viruses</taxon>
        <taxon>Varidnaviria</taxon>
        <taxon>Bamfordvirae</taxon>
        <taxon>Nucleocytoviricota</taxon>
        <taxon>Megaviricetes</taxon>
        <taxon>Pimascovirales</taxon>
        <taxon>Ocovirineae</taxon>
        <taxon>Orpheoviridae</taxon>
        <taxon>Alphaorpheovirus</taxon>
        <taxon>Alphaorpheovirus massiliense</taxon>
    </lineage>
</organism>
<dbReference type="EMBL" id="LT906555">
    <property type="protein sequence ID" value="SNW62459.1"/>
    <property type="molecule type" value="Genomic_DNA"/>
</dbReference>